<dbReference type="InterPro" id="IPR035924">
    <property type="entry name" value="FlaG-like_sf"/>
</dbReference>
<evidence type="ECO:0000313" key="3">
    <source>
        <dbReference type="Proteomes" id="UP001620597"/>
    </source>
</evidence>
<keyword evidence="3" id="KW-1185">Reference proteome</keyword>
<evidence type="ECO:0000313" key="2">
    <source>
        <dbReference type="EMBL" id="MFK4753788.1"/>
    </source>
</evidence>
<reference evidence="2 3" key="1">
    <citation type="submission" date="2024-03" db="EMBL/GenBank/DDBJ databases">
        <title>High-quality draft genome sequence of Oceanobacter sp. wDCs-4.</title>
        <authorList>
            <person name="Dong C."/>
        </authorList>
    </citation>
    <scope>NUCLEOTIDE SEQUENCE [LARGE SCALE GENOMIC DNA]</scope>
    <source>
        <strain evidence="3">wDCs-4</strain>
    </source>
</reference>
<keyword evidence="2" id="KW-0282">Flagellum</keyword>
<dbReference type="Proteomes" id="UP001620597">
    <property type="component" value="Unassembled WGS sequence"/>
</dbReference>
<dbReference type="EMBL" id="JBBKTX010000020">
    <property type="protein sequence ID" value="MFK4753788.1"/>
    <property type="molecule type" value="Genomic_DNA"/>
</dbReference>
<dbReference type="InterPro" id="IPR005186">
    <property type="entry name" value="FlaG"/>
</dbReference>
<feature type="compositionally biased region" description="Polar residues" evidence="1">
    <location>
        <begin position="18"/>
        <end position="31"/>
    </location>
</feature>
<proteinExistence type="predicted"/>
<evidence type="ECO:0000256" key="1">
    <source>
        <dbReference type="SAM" id="MobiDB-lite"/>
    </source>
</evidence>
<dbReference type="Gene3D" id="3.30.160.170">
    <property type="entry name" value="FlaG-like"/>
    <property type="match status" value="1"/>
</dbReference>
<feature type="region of interest" description="Disordered" evidence="1">
    <location>
        <begin position="18"/>
        <end position="53"/>
    </location>
</feature>
<dbReference type="RefSeq" id="WP_416206787.1">
    <property type="nucleotide sequence ID" value="NZ_JBBKTX010000020.1"/>
</dbReference>
<gene>
    <name evidence="2" type="ORF">WG929_15335</name>
</gene>
<feature type="compositionally biased region" description="Polar residues" evidence="1">
    <location>
        <begin position="44"/>
        <end position="53"/>
    </location>
</feature>
<dbReference type="Pfam" id="PF03646">
    <property type="entry name" value="FlaG"/>
    <property type="match status" value="1"/>
</dbReference>
<protein>
    <submittedName>
        <fullName evidence="2">Flagellar protein FlaG</fullName>
    </submittedName>
</protein>
<dbReference type="SUPFAM" id="SSF160214">
    <property type="entry name" value="FlaG-like"/>
    <property type="match status" value="1"/>
</dbReference>
<organism evidence="2 3">
    <name type="scientific">Oceanobacter antarcticus</name>
    <dbReference type="NCBI Taxonomy" id="3133425"/>
    <lineage>
        <taxon>Bacteria</taxon>
        <taxon>Pseudomonadati</taxon>
        <taxon>Pseudomonadota</taxon>
        <taxon>Gammaproteobacteria</taxon>
        <taxon>Oceanospirillales</taxon>
        <taxon>Oceanospirillaceae</taxon>
        <taxon>Oceanobacter</taxon>
    </lineage>
</organism>
<keyword evidence="2" id="KW-0969">Cilium</keyword>
<accession>A0ABW8NLE9</accession>
<comment type="caution">
    <text evidence="2">The sequence shown here is derived from an EMBL/GenBank/DDBJ whole genome shotgun (WGS) entry which is preliminary data.</text>
</comment>
<dbReference type="PANTHER" id="PTHR37166">
    <property type="entry name" value="PROTEIN FLAG"/>
    <property type="match status" value="1"/>
</dbReference>
<sequence length="126" mass="13870">MSDINVNSTTRIPTNVATMYRDNNGQSPLGTTGTGKDLPAAGNKGQSSAVPDQQQVQEAISRINEYVQQSERTLDFQLDESSGETIIRVYDKQSEELIRQIPSELALELAQKLNDEEPSLLFSAQV</sequence>
<dbReference type="PANTHER" id="PTHR37166:SF1">
    <property type="entry name" value="PROTEIN FLAG"/>
    <property type="match status" value="1"/>
</dbReference>
<keyword evidence="2" id="KW-0966">Cell projection</keyword>
<name>A0ABW8NLE9_9GAMM</name>